<evidence type="ECO:0000256" key="4">
    <source>
        <dbReference type="ARBA" id="ARBA00029447"/>
    </source>
</evidence>
<keyword evidence="8" id="KW-1133">Transmembrane helix</keyword>
<keyword evidence="3 5" id="KW-0807">Transducer</keyword>
<dbReference type="PROSITE" id="PS50885">
    <property type="entry name" value="HAMP"/>
    <property type="match status" value="1"/>
</dbReference>
<feature type="transmembrane region" description="Helical" evidence="8">
    <location>
        <begin position="193"/>
        <end position="214"/>
    </location>
</feature>
<dbReference type="PROSITE" id="PS50111">
    <property type="entry name" value="CHEMOTAXIS_TRANSDUC_2"/>
    <property type="match status" value="1"/>
</dbReference>
<dbReference type="GO" id="GO:0007165">
    <property type="term" value="P:signal transduction"/>
    <property type="evidence" value="ECO:0007669"/>
    <property type="project" value="UniProtKB-KW"/>
</dbReference>
<dbReference type="InterPro" id="IPR004090">
    <property type="entry name" value="Chemotax_Me-accpt_rcpt"/>
</dbReference>
<dbReference type="InterPro" id="IPR004089">
    <property type="entry name" value="MCPsignal_dom"/>
</dbReference>
<dbReference type="Pfam" id="PF00015">
    <property type="entry name" value="MCPsignal"/>
    <property type="match status" value="1"/>
</dbReference>
<dbReference type="EMBL" id="JAEKJZ010000005">
    <property type="protein sequence ID" value="MBN9672982.1"/>
    <property type="molecule type" value="Genomic_DNA"/>
</dbReference>
<protein>
    <recommendedName>
        <fullName evidence="14">Methyl-accepting chemotaxis protein</fullName>
    </recommendedName>
</protein>
<accession>A0A939EID7</accession>
<feature type="compositionally biased region" description="Low complexity" evidence="7">
    <location>
        <begin position="319"/>
        <end position="339"/>
    </location>
</feature>
<keyword evidence="2" id="KW-0997">Cell inner membrane</keyword>
<evidence type="ECO:0000256" key="8">
    <source>
        <dbReference type="SAM" id="Phobius"/>
    </source>
</evidence>
<dbReference type="PANTHER" id="PTHR32089:SF112">
    <property type="entry name" value="LYSOZYME-LIKE PROTEIN-RELATED"/>
    <property type="match status" value="1"/>
</dbReference>
<dbReference type="GO" id="GO:0006935">
    <property type="term" value="P:chemotaxis"/>
    <property type="evidence" value="ECO:0007669"/>
    <property type="project" value="InterPro"/>
</dbReference>
<keyword evidence="2" id="KW-1003">Cell membrane</keyword>
<feature type="domain" description="Methyl-accepting transducer" evidence="9">
    <location>
        <begin position="295"/>
        <end position="545"/>
    </location>
</feature>
<evidence type="ECO:0000256" key="3">
    <source>
        <dbReference type="ARBA" id="ARBA00023224"/>
    </source>
</evidence>
<name>A0A939EID7_9HYPH</name>
<evidence type="ECO:0000259" key="9">
    <source>
        <dbReference type="PROSITE" id="PS50111"/>
    </source>
</evidence>
<reference evidence="12" key="1">
    <citation type="submission" date="2020-12" db="EMBL/GenBank/DDBJ databases">
        <title>Oil enriched cultivation method for isolating marine PHA-producing bacteria.</title>
        <authorList>
            <person name="Zheng W."/>
            <person name="Yu S."/>
            <person name="Huang Y."/>
        </authorList>
    </citation>
    <scope>NUCLEOTIDE SEQUENCE</scope>
    <source>
        <strain evidence="12">SY-2-12</strain>
    </source>
</reference>
<dbReference type="PROSITE" id="PS50192">
    <property type="entry name" value="T_SNARE"/>
    <property type="match status" value="1"/>
</dbReference>
<proteinExistence type="inferred from homology"/>
<dbReference type="InterPro" id="IPR000727">
    <property type="entry name" value="T_SNARE_dom"/>
</dbReference>
<evidence type="ECO:0000313" key="12">
    <source>
        <dbReference type="EMBL" id="MBN9672982.1"/>
    </source>
</evidence>
<sequence length="569" mass="60292">MRLANVSVSSKVAALAAGISTVTAIVTLVGFFSLASLREAAQEINASAEDIRLGEEMIQDLLQINRAEYLLLSDPDKRSTVTAEITNAKSAFEKRLMHALESTTNKNDLDSLNAIKDSFSKLARHIREELELLKTANVAELTEEDLRQKAGINESRKQIDELTLALNEYVAASEQHGKDYAEAADNIAVNAEILLVAIALIGTLGGLALAIWVSRRSISSRLTKIVEGLTEFSNENFELEIPFVEDRDDIGEIARAMATLKENAATRAKELAEREQLAEERAARAEMVTKLAAKFQADIDQAVSVLSSSAHELETSSQSMASAAEETANESNSVASASTQASSNVEMVAGATEEMSSSITEVASQVAKTAALATSASSEATNATERVRSLSTGASHIGEVIDLIKNIAEQTNLLALNATIEAARAGEAGKGFAVVAAEVKDLASQTSKAAEEITAQIGQMQEDVQTTVPVVEKIAEVIGSLTQISQDVAAASDEQAATTSDIARNVQEAASGVNEVSRALNSLKEAASENSAAITQVLSSAKSVADRTSYVESTVRTFLAELERNSEAA</sequence>
<feature type="coiled-coil region" evidence="6">
    <location>
        <begin position="261"/>
        <end position="288"/>
    </location>
</feature>
<dbReference type="Proteomes" id="UP000664096">
    <property type="component" value="Unassembled WGS sequence"/>
</dbReference>
<keyword evidence="8" id="KW-0472">Membrane</keyword>
<feature type="transmembrane region" description="Helical" evidence="8">
    <location>
        <begin position="12"/>
        <end position="35"/>
    </location>
</feature>
<comment type="caution">
    <text evidence="12">The sequence shown here is derived from an EMBL/GenBank/DDBJ whole genome shotgun (WGS) entry which is preliminary data.</text>
</comment>
<evidence type="ECO:0000259" key="11">
    <source>
        <dbReference type="PROSITE" id="PS50885"/>
    </source>
</evidence>
<dbReference type="InterPro" id="IPR003660">
    <property type="entry name" value="HAMP_dom"/>
</dbReference>
<dbReference type="AlphaFoldDB" id="A0A939EID7"/>
<feature type="domain" description="T-SNARE coiled-coil homology" evidence="10">
    <location>
        <begin position="461"/>
        <end position="523"/>
    </location>
</feature>
<dbReference type="PANTHER" id="PTHR32089">
    <property type="entry name" value="METHYL-ACCEPTING CHEMOTAXIS PROTEIN MCPB"/>
    <property type="match status" value="1"/>
</dbReference>
<evidence type="ECO:0000256" key="6">
    <source>
        <dbReference type="SAM" id="Coils"/>
    </source>
</evidence>
<evidence type="ECO:0000256" key="1">
    <source>
        <dbReference type="ARBA" id="ARBA00004429"/>
    </source>
</evidence>
<evidence type="ECO:0000256" key="5">
    <source>
        <dbReference type="PROSITE-ProRule" id="PRU00284"/>
    </source>
</evidence>
<dbReference type="Gene3D" id="1.10.287.950">
    <property type="entry name" value="Methyl-accepting chemotaxis protein"/>
    <property type="match status" value="1"/>
</dbReference>
<evidence type="ECO:0000256" key="2">
    <source>
        <dbReference type="ARBA" id="ARBA00022519"/>
    </source>
</evidence>
<keyword evidence="6" id="KW-0175">Coiled coil</keyword>
<feature type="domain" description="HAMP" evidence="11">
    <location>
        <begin position="216"/>
        <end position="269"/>
    </location>
</feature>
<evidence type="ECO:0008006" key="14">
    <source>
        <dbReference type="Google" id="ProtNLM"/>
    </source>
</evidence>
<evidence type="ECO:0000259" key="10">
    <source>
        <dbReference type="PROSITE" id="PS50192"/>
    </source>
</evidence>
<keyword evidence="8" id="KW-0812">Transmembrane</keyword>
<dbReference type="PRINTS" id="PR00260">
    <property type="entry name" value="CHEMTRNSDUCR"/>
</dbReference>
<feature type="region of interest" description="Disordered" evidence="7">
    <location>
        <begin position="316"/>
        <end position="343"/>
    </location>
</feature>
<dbReference type="GO" id="GO:0005886">
    <property type="term" value="C:plasma membrane"/>
    <property type="evidence" value="ECO:0007669"/>
    <property type="project" value="UniProtKB-SubCell"/>
</dbReference>
<dbReference type="Gene3D" id="6.10.340.10">
    <property type="match status" value="1"/>
</dbReference>
<gene>
    <name evidence="12" type="ORF">JF539_21685</name>
</gene>
<evidence type="ECO:0000313" key="13">
    <source>
        <dbReference type="Proteomes" id="UP000664096"/>
    </source>
</evidence>
<dbReference type="SUPFAM" id="SSF58104">
    <property type="entry name" value="Methyl-accepting chemotaxis protein (MCP) signaling domain"/>
    <property type="match status" value="1"/>
</dbReference>
<evidence type="ECO:0000256" key="7">
    <source>
        <dbReference type="SAM" id="MobiDB-lite"/>
    </source>
</evidence>
<organism evidence="12 13">
    <name type="scientific">Roseibium aggregatum</name>
    <dbReference type="NCBI Taxonomy" id="187304"/>
    <lineage>
        <taxon>Bacteria</taxon>
        <taxon>Pseudomonadati</taxon>
        <taxon>Pseudomonadota</taxon>
        <taxon>Alphaproteobacteria</taxon>
        <taxon>Hyphomicrobiales</taxon>
        <taxon>Stappiaceae</taxon>
        <taxon>Roseibium</taxon>
    </lineage>
</organism>
<dbReference type="SMART" id="SM00283">
    <property type="entry name" value="MA"/>
    <property type="match status" value="1"/>
</dbReference>
<dbReference type="RefSeq" id="WP_207142818.1">
    <property type="nucleotide sequence ID" value="NZ_JAEKJZ010000005.1"/>
</dbReference>
<comment type="similarity">
    <text evidence="4">Belongs to the methyl-accepting chemotaxis (MCP) protein family.</text>
</comment>
<dbReference type="GO" id="GO:0004888">
    <property type="term" value="F:transmembrane signaling receptor activity"/>
    <property type="evidence" value="ECO:0007669"/>
    <property type="project" value="InterPro"/>
</dbReference>
<comment type="subcellular location">
    <subcellularLocation>
        <location evidence="1">Cell inner membrane</location>
        <topology evidence="1">Multi-pass membrane protein</topology>
    </subcellularLocation>
</comment>